<feature type="region of interest" description="Disordered" evidence="1">
    <location>
        <begin position="569"/>
        <end position="665"/>
    </location>
</feature>
<proteinExistence type="predicted"/>
<comment type="caution">
    <text evidence="2">The sequence shown here is derived from an EMBL/GenBank/DDBJ whole genome shotgun (WGS) entry which is preliminary data.</text>
</comment>
<dbReference type="InterPro" id="IPR023393">
    <property type="entry name" value="START-like_dom_sf"/>
</dbReference>
<feature type="compositionally biased region" description="Polar residues" evidence="1">
    <location>
        <begin position="438"/>
        <end position="447"/>
    </location>
</feature>
<dbReference type="PANTHER" id="PTHR13510">
    <property type="entry name" value="FYVE-FINGER-CONTAINING RAB5 EFFECTOR PROTEIN RABENOSYN-5-RELATED"/>
    <property type="match status" value="1"/>
</dbReference>
<sequence>MRRRRSSSSSSSSSACATPAAPTLSQLEMELEASGDGVGAAALGAPEPPFSSSHLRPFYAMSEQRVDAARQLCQRRAHQRLQRHLSAAPADRSDQWKLVKEAGDLRVYRLAPRRHKTTTLLAQGVVRASLAEIMDGLYAETTKEARVQHALLSDAFVDAQLLHVDSYRTAQRPFQFSGVSWFAMATPQGYGVCKDRDFLCFKRTGTFTDEHGHDVGYLTLQSLEDSAEATRPAAAALPFVRGSLHLAALFRPLPNGVVSLFLQAEFNARGHLPARLADNLFVDLAVAISHAGRCGQAKSLAHMLQSTSAGAPLPPGGITSRRDRCGVCARTLWRVLTTPEFCRSCWTRTCRRCRVSLPIYCADFHRAHDGDADAADDDAARRRGAFRRPRRRRLARPCHETFCAKCACSVVPFGIKLQHEKKQSNALFFKAHAKPKSKTTLPAGQSPSPSPRLQPAPVAVAAAIGPRRRRHAPQAQAPSPSANARRPQVLVTLPPPRRPRAPLPPSSSDGRSSISVLSSVESEKHQRYRLSLSKPSRLSVEEKAPASMLEVLESFQLSHAALDDRTITDEDEDDDEPQQHHQQQHQQQLVQAATPSGDRKVLVKIDLSTSRRRRARASRRPTVSSSGSSAILSSVSVSSSSTSSRRRLSHRRLSSRPPDQPPSDEYYHRVLQRYLLGHPSRRASFGVGSAASASAHDLLFMDVSESSRHDEGAEPLGLGLGLGLGLSRSREPDEDATRKPAVKVSTTASVSSATSSDLVCLKYLSPSPSRRTTAARPPAAY</sequence>
<feature type="compositionally biased region" description="Basic and acidic residues" evidence="1">
    <location>
        <begin position="728"/>
        <end position="738"/>
    </location>
</feature>
<feature type="compositionally biased region" description="Low complexity" evidence="1">
    <location>
        <begin position="620"/>
        <end position="643"/>
    </location>
</feature>
<feature type="region of interest" description="Disordered" evidence="1">
    <location>
        <begin position="725"/>
        <end position="755"/>
    </location>
</feature>
<organism evidence="2 3">
    <name type="scientific">Pythium insidiosum</name>
    <name type="common">Pythiosis disease agent</name>
    <dbReference type="NCBI Taxonomy" id="114742"/>
    <lineage>
        <taxon>Eukaryota</taxon>
        <taxon>Sar</taxon>
        <taxon>Stramenopiles</taxon>
        <taxon>Oomycota</taxon>
        <taxon>Peronosporomycetes</taxon>
        <taxon>Pythiales</taxon>
        <taxon>Pythiaceae</taxon>
        <taxon>Pythium</taxon>
    </lineage>
</organism>
<dbReference type="PANTHER" id="PTHR13510:SF44">
    <property type="entry name" value="RABENOSYN-5"/>
    <property type="match status" value="1"/>
</dbReference>
<dbReference type="AlphaFoldDB" id="A0AAD5M4M0"/>
<protein>
    <recommendedName>
        <fullName evidence="4">START domain-containing protein</fullName>
    </recommendedName>
</protein>
<name>A0AAD5M4M0_PYTIN</name>
<feature type="compositionally biased region" description="Low complexity" evidence="1">
    <location>
        <begin position="742"/>
        <end position="755"/>
    </location>
</feature>
<gene>
    <name evidence="2" type="ORF">P43SY_008713</name>
</gene>
<feature type="compositionally biased region" description="Low complexity" evidence="1">
    <location>
        <begin position="506"/>
        <end position="520"/>
    </location>
</feature>
<dbReference type="Gene3D" id="3.30.530.20">
    <property type="match status" value="1"/>
</dbReference>
<feature type="region of interest" description="Disordered" evidence="1">
    <location>
        <begin position="436"/>
        <end position="530"/>
    </location>
</feature>
<dbReference type="Proteomes" id="UP001209570">
    <property type="component" value="Unassembled WGS sequence"/>
</dbReference>
<evidence type="ECO:0008006" key="4">
    <source>
        <dbReference type="Google" id="ProtNLM"/>
    </source>
</evidence>
<dbReference type="InterPro" id="IPR052727">
    <property type="entry name" value="Rab4/Rab5_effector"/>
</dbReference>
<dbReference type="SUPFAM" id="SSF55961">
    <property type="entry name" value="Bet v1-like"/>
    <property type="match status" value="1"/>
</dbReference>
<feature type="compositionally biased region" description="Basic residues" evidence="1">
    <location>
        <begin position="644"/>
        <end position="654"/>
    </location>
</feature>
<keyword evidence="3" id="KW-1185">Reference proteome</keyword>
<feature type="compositionally biased region" description="Low complexity" evidence="1">
    <location>
        <begin position="473"/>
        <end position="492"/>
    </location>
</feature>
<feature type="compositionally biased region" description="Pro residues" evidence="1">
    <location>
        <begin position="493"/>
        <end position="505"/>
    </location>
</feature>
<reference evidence="2" key="1">
    <citation type="submission" date="2021-12" db="EMBL/GenBank/DDBJ databases">
        <title>Prjna785345.</title>
        <authorList>
            <person name="Rujirawat T."/>
            <person name="Krajaejun T."/>
        </authorList>
    </citation>
    <scope>NUCLEOTIDE SEQUENCE</scope>
    <source>
        <strain evidence="2">Pi057C3</strain>
    </source>
</reference>
<feature type="region of interest" description="Disordered" evidence="1">
    <location>
        <begin position="1"/>
        <end position="22"/>
    </location>
</feature>
<evidence type="ECO:0000256" key="1">
    <source>
        <dbReference type="SAM" id="MobiDB-lite"/>
    </source>
</evidence>
<dbReference type="PROSITE" id="PS51257">
    <property type="entry name" value="PROKAR_LIPOPROTEIN"/>
    <property type="match status" value="1"/>
</dbReference>
<evidence type="ECO:0000313" key="3">
    <source>
        <dbReference type="Proteomes" id="UP001209570"/>
    </source>
</evidence>
<accession>A0AAD5M4M0</accession>
<dbReference type="EMBL" id="JAKCXM010000068">
    <property type="protein sequence ID" value="KAJ0404155.1"/>
    <property type="molecule type" value="Genomic_DNA"/>
</dbReference>
<evidence type="ECO:0000313" key="2">
    <source>
        <dbReference type="EMBL" id="KAJ0404155.1"/>
    </source>
</evidence>
<feature type="compositionally biased region" description="Low complexity" evidence="1">
    <location>
        <begin position="455"/>
        <end position="465"/>
    </location>
</feature>
<feature type="compositionally biased region" description="Basic residues" evidence="1">
    <location>
        <begin position="610"/>
        <end position="619"/>
    </location>
</feature>